<comment type="caution">
    <text evidence="1">The sequence shown here is derived from an EMBL/GenBank/DDBJ whole genome shotgun (WGS) entry which is preliminary data.</text>
</comment>
<sequence length="173" mass="18184">MTTISTKSTYRSATRLVLALTLCLHIALSASCGTSAAVPDVELDAGAAGTPSPTLQGSVCDVGVHGDLENVHPIGQIVIYWHPYAGANEELLHRLVDEFNRTNGSGIVVLAESHDGTARLHGSIEDGIALGRLPDLTTARPEYVATYAQEGVLASLDCYVTSPRWGYPQLAGG</sequence>
<dbReference type="PROSITE" id="PS51257">
    <property type="entry name" value="PROKAR_LIPOPROTEIN"/>
    <property type="match status" value="1"/>
</dbReference>
<proteinExistence type="predicted"/>
<reference evidence="1" key="1">
    <citation type="journal article" date="2014" name="Front. Microbiol.">
        <title>High frequency of phylogenetically diverse reductive dehalogenase-homologous genes in deep subseafloor sedimentary metagenomes.</title>
        <authorList>
            <person name="Kawai M."/>
            <person name="Futagami T."/>
            <person name="Toyoda A."/>
            <person name="Takaki Y."/>
            <person name="Nishi S."/>
            <person name="Hori S."/>
            <person name="Arai W."/>
            <person name="Tsubouchi T."/>
            <person name="Morono Y."/>
            <person name="Uchiyama I."/>
            <person name="Ito T."/>
            <person name="Fujiyama A."/>
            <person name="Inagaki F."/>
            <person name="Takami H."/>
        </authorList>
    </citation>
    <scope>NUCLEOTIDE SEQUENCE</scope>
    <source>
        <strain evidence="1">Expedition CK06-06</strain>
    </source>
</reference>
<dbReference type="Gene3D" id="3.40.190.10">
    <property type="entry name" value="Periplasmic binding protein-like II"/>
    <property type="match status" value="1"/>
</dbReference>
<evidence type="ECO:0000313" key="1">
    <source>
        <dbReference type="EMBL" id="GAG15326.1"/>
    </source>
</evidence>
<name>X0WRK2_9ZZZZ</name>
<feature type="non-terminal residue" evidence="1">
    <location>
        <position position="173"/>
    </location>
</feature>
<organism evidence="1">
    <name type="scientific">marine sediment metagenome</name>
    <dbReference type="NCBI Taxonomy" id="412755"/>
    <lineage>
        <taxon>unclassified sequences</taxon>
        <taxon>metagenomes</taxon>
        <taxon>ecological metagenomes</taxon>
    </lineage>
</organism>
<dbReference type="SUPFAM" id="SSF53850">
    <property type="entry name" value="Periplasmic binding protein-like II"/>
    <property type="match status" value="1"/>
</dbReference>
<dbReference type="EMBL" id="BARS01035116">
    <property type="protein sequence ID" value="GAG15326.1"/>
    <property type="molecule type" value="Genomic_DNA"/>
</dbReference>
<accession>X0WRK2</accession>
<dbReference type="AlphaFoldDB" id="X0WRK2"/>
<protein>
    <submittedName>
        <fullName evidence="1">Uncharacterized protein</fullName>
    </submittedName>
</protein>
<gene>
    <name evidence="1" type="ORF">S01H1_54149</name>
</gene>